<gene>
    <name evidence="1" type="ORF">HID58_054676</name>
</gene>
<organism evidence="1 2">
    <name type="scientific">Brassica napus</name>
    <name type="common">Rape</name>
    <dbReference type="NCBI Taxonomy" id="3708"/>
    <lineage>
        <taxon>Eukaryota</taxon>
        <taxon>Viridiplantae</taxon>
        <taxon>Streptophyta</taxon>
        <taxon>Embryophyta</taxon>
        <taxon>Tracheophyta</taxon>
        <taxon>Spermatophyta</taxon>
        <taxon>Magnoliopsida</taxon>
        <taxon>eudicotyledons</taxon>
        <taxon>Gunneridae</taxon>
        <taxon>Pentapetalae</taxon>
        <taxon>rosids</taxon>
        <taxon>malvids</taxon>
        <taxon>Brassicales</taxon>
        <taxon>Brassicaceae</taxon>
        <taxon>Brassiceae</taxon>
        <taxon>Brassica</taxon>
    </lineage>
</organism>
<sequence length="183" mass="21028">MQERFVLGLDTLEGWPNAGGFKSSIKLPPAQAVDISVICRHRFLKKRLTIRIACIILEFTSVSKQWMISLKDNRIVIYPHERYAETRGCQKTRSRSCPIKSEDEEHKKKFEAKNDLENYALCGNQLAEADEFEDKMKEQESVCNPIIAKIQMDFSDVLDDSTPNQIVLSTSITVSKDMLLRWS</sequence>
<dbReference type="EMBL" id="JAGKQM010000013">
    <property type="protein sequence ID" value="KAH0892247.1"/>
    <property type="molecule type" value="Genomic_DNA"/>
</dbReference>
<dbReference type="Proteomes" id="UP000824890">
    <property type="component" value="Unassembled WGS sequence"/>
</dbReference>
<comment type="caution">
    <text evidence="1">The sequence shown here is derived from an EMBL/GenBank/DDBJ whole genome shotgun (WGS) entry which is preliminary data.</text>
</comment>
<name>A0ABQ8AI65_BRANA</name>
<dbReference type="InterPro" id="IPR029048">
    <property type="entry name" value="HSP70_C_sf"/>
</dbReference>
<evidence type="ECO:0000313" key="2">
    <source>
        <dbReference type="Proteomes" id="UP000824890"/>
    </source>
</evidence>
<reference evidence="1 2" key="1">
    <citation type="submission" date="2021-05" db="EMBL/GenBank/DDBJ databases">
        <title>Genome Assembly of Synthetic Allotetraploid Brassica napus Reveals Homoeologous Exchanges between Subgenomes.</title>
        <authorList>
            <person name="Davis J.T."/>
        </authorList>
    </citation>
    <scope>NUCLEOTIDE SEQUENCE [LARGE SCALE GENOMIC DNA]</scope>
    <source>
        <strain evidence="2">cv. Da-Ae</strain>
        <tissue evidence="1">Seedling</tissue>
    </source>
</reference>
<keyword evidence="2" id="KW-1185">Reference proteome</keyword>
<accession>A0ABQ8AI65</accession>
<protein>
    <submittedName>
        <fullName evidence="1">Uncharacterized protein</fullName>
    </submittedName>
</protein>
<evidence type="ECO:0000313" key="1">
    <source>
        <dbReference type="EMBL" id="KAH0892247.1"/>
    </source>
</evidence>
<proteinExistence type="predicted"/>
<dbReference type="Gene3D" id="1.20.1270.10">
    <property type="match status" value="1"/>
</dbReference>
<dbReference type="SUPFAM" id="SSF100934">
    <property type="entry name" value="Heat shock protein 70kD (HSP70), C-terminal subdomain"/>
    <property type="match status" value="1"/>
</dbReference>